<dbReference type="Pfam" id="PF13692">
    <property type="entry name" value="Glyco_trans_1_4"/>
    <property type="match status" value="1"/>
</dbReference>
<dbReference type="AlphaFoldDB" id="K0BEN9"/>
<dbReference type="PATRIC" id="fig|1229909.8.peg.1884"/>
<dbReference type="SUPFAM" id="SSF53756">
    <property type="entry name" value="UDP-Glycosyltransferase/glycogen phosphorylase"/>
    <property type="match status" value="1"/>
</dbReference>
<evidence type="ECO:0000313" key="1">
    <source>
        <dbReference type="EMBL" id="AFS83512.1"/>
    </source>
</evidence>
<protein>
    <submittedName>
        <fullName evidence="1">Family 2 glycosyl transferase</fullName>
    </submittedName>
</protein>
<evidence type="ECO:0000313" key="2">
    <source>
        <dbReference type="Proteomes" id="UP000006100"/>
    </source>
</evidence>
<gene>
    <name evidence="1" type="ORF">NSED_08600</name>
</gene>
<dbReference type="GeneID" id="13698483"/>
<dbReference type="PANTHER" id="PTHR12526:SF622">
    <property type="entry name" value="GLYCOSYLTRANSFERASE (GROUP I)"/>
    <property type="match status" value="1"/>
</dbReference>
<keyword evidence="1" id="KW-0808">Transferase</keyword>
<dbReference type="Gene3D" id="3.40.50.2000">
    <property type="entry name" value="Glycogen Phosphorylase B"/>
    <property type="match status" value="2"/>
</dbReference>
<dbReference type="PANTHER" id="PTHR12526">
    <property type="entry name" value="GLYCOSYLTRANSFERASE"/>
    <property type="match status" value="1"/>
</dbReference>
<proteinExistence type="predicted"/>
<organism evidence="1 2">
    <name type="scientific">Candidatus Nitrosopumilus sediminis</name>
    <dbReference type="NCBI Taxonomy" id="1229909"/>
    <lineage>
        <taxon>Archaea</taxon>
        <taxon>Nitrososphaerota</taxon>
        <taxon>Nitrososphaeria</taxon>
        <taxon>Nitrosopumilales</taxon>
        <taxon>Nitrosopumilaceae</taxon>
        <taxon>Nitrosopumilus</taxon>
    </lineage>
</organism>
<name>K0BEN9_9ARCH</name>
<dbReference type="HOGENOM" id="CLU_041132_3_1_2"/>
<dbReference type="RefSeq" id="WP_014965879.1">
    <property type="nucleotide sequence ID" value="NC_018656.1"/>
</dbReference>
<sequence>MHKYDKTIGKILPLRPKKFLRSTTQYQSDNDLEHAVAKATPHKLEKKDILCFPIINWDFRYQRPQHLMSRFAKAGHRVFYFTVNLRTLQNSYEIKQIQENIYQVELNSPEFFDIYKDVLKPKHVDAILESFDKFKNDLNIDAIQHVQFPFWADMSIAIKKNYDFKIIFDCLDDFVAFDNVIDERIKEEEILFSNSDLITVSSSYLMQKAMKFTNNYIFLPNACEFDHFNKNPDSSIISKFKKPIIGYFGSIADWFDTELLEYVATKCPDYTFVMIGHTFGSDIRKLKEFKNVHFLGERPYSELPKYLHSFDVCLIPFRKTPLIHATHPIKIYEYMAAGKPVVATDMPELYPMSKLCYISTTKEDYFENIKKAVNENNPDLQKKRMEFASKNTWYNRFEKLYAKLEPFDMDHHN</sequence>
<dbReference type="Proteomes" id="UP000006100">
    <property type="component" value="Chromosome"/>
</dbReference>
<keyword evidence="2" id="KW-1185">Reference proteome</keyword>
<dbReference type="GO" id="GO:0016740">
    <property type="term" value="F:transferase activity"/>
    <property type="evidence" value="ECO:0007669"/>
    <property type="project" value="UniProtKB-KW"/>
</dbReference>
<accession>K0BEN9</accession>
<dbReference type="OrthoDB" id="12252at2157"/>
<dbReference type="EMBL" id="CP003843">
    <property type="protein sequence ID" value="AFS83512.1"/>
    <property type="molecule type" value="Genomic_DNA"/>
</dbReference>
<reference evidence="1 2" key="1">
    <citation type="journal article" date="2012" name="J. Bacteriol.">
        <title>Draft Genome Sequence of an Ammonia-Oxidizing Archaeon, "Candidatus Nitrosopumilus sediminis" AR2, from Svalbard in the Arctic Circle.</title>
        <authorList>
            <person name="Park S.J."/>
            <person name="Kim J.G."/>
            <person name="Jung M.Y."/>
            <person name="Kim S.J."/>
            <person name="Cha I.T."/>
            <person name="Ghai R."/>
            <person name="Martin-Cuadrado A.B."/>
            <person name="Rodriguez-Valera F."/>
            <person name="Rhee S.K."/>
        </authorList>
    </citation>
    <scope>NUCLEOTIDE SEQUENCE [LARGE SCALE GENOMIC DNA]</scope>
    <source>
        <strain evidence="1 2">AR2</strain>
    </source>
</reference>
<dbReference type="eggNOG" id="arCOG01409">
    <property type="taxonomic scope" value="Archaea"/>
</dbReference>
<dbReference type="STRING" id="1229909.NSED_08600"/>
<dbReference type="KEGG" id="nir:NSED_08600"/>